<dbReference type="Proteomes" id="UP001052739">
    <property type="component" value="Unassembled WGS sequence"/>
</dbReference>
<feature type="transmembrane region" description="Helical" evidence="1">
    <location>
        <begin position="20"/>
        <end position="38"/>
    </location>
</feature>
<evidence type="ECO:0000313" key="3">
    <source>
        <dbReference type="EMBL" id="GHI22966.1"/>
    </source>
</evidence>
<reference evidence="3" key="1">
    <citation type="submission" date="2024-05" db="EMBL/GenBank/DDBJ databases">
        <title>Whole genome shotgun sequence of Streptomyces hydrogenans NBRC 13475.</title>
        <authorList>
            <person name="Komaki H."/>
            <person name="Tamura T."/>
        </authorList>
    </citation>
    <scope>NUCLEOTIDE SEQUENCE</scope>
    <source>
        <strain evidence="3">NBRC 13475</strain>
    </source>
</reference>
<proteinExistence type="predicted"/>
<keyword evidence="4" id="KW-1185">Reference proteome</keyword>
<feature type="domain" description="Low molecular weight protein antigen 6 PH" evidence="2">
    <location>
        <begin position="69"/>
        <end position="99"/>
    </location>
</feature>
<keyword evidence="1" id="KW-0472">Membrane</keyword>
<gene>
    <name evidence="3" type="ORF">Shyd_43370</name>
</gene>
<organism evidence="3 4">
    <name type="scientific">Streptomyces hydrogenans</name>
    <dbReference type="NCBI Taxonomy" id="1873719"/>
    <lineage>
        <taxon>Bacteria</taxon>
        <taxon>Bacillati</taxon>
        <taxon>Actinomycetota</taxon>
        <taxon>Actinomycetes</taxon>
        <taxon>Kitasatosporales</taxon>
        <taxon>Streptomycetaceae</taxon>
        <taxon>Streptomyces</taxon>
    </lineage>
</organism>
<name>A0ABQ3PD65_9ACTN</name>
<dbReference type="RefSeq" id="WP_190225309.1">
    <property type="nucleotide sequence ID" value="NZ_BNBS01000099.1"/>
</dbReference>
<feature type="transmembrane region" description="Helical" evidence="1">
    <location>
        <begin position="175"/>
        <end position="197"/>
    </location>
</feature>
<dbReference type="Pfam" id="PF10756">
    <property type="entry name" value="bPH_6"/>
    <property type="match status" value="1"/>
</dbReference>
<dbReference type="InterPro" id="IPR019692">
    <property type="entry name" value="CFP-6_PH"/>
</dbReference>
<dbReference type="EMBL" id="BNDW01000035">
    <property type="protein sequence ID" value="GHI22966.1"/>
    <property type="molecule type" value="Genomic_DNA"/>
</dbReference>
<evidence type="ECO:0000256" key="1">
    <source>
        <dbReference type="SAM" id="Phobius"/>
    </source>
</evidence>
<accession>A0ABQ3PD65</accession>
<protein>
    <recommendedName>
        <fullName evidence="2">Low molecular weight protein antigen 6 PH domain-containing protein</fullName>
    </recommendedName>
</protein>
<evidence type="ECO:0000259" key="2">
    <source>
        <dbReference type="Pfam" id="PF10756"/>
    </source>
</evidence>
<sequence>MTASSSLPRTYRIKPGKMTAVYIAAGLGLPAALIPLYSEESIPGWVKWLVTWAVLGFVGWIAYAARKLSTTADRQGIRVRGFFRQRRIAWADVQDIRAVPNPSAAMGQGQPQVISYAYGRDGRRVQLYYLDDHHVHVEREIEALRAAWQRLRGEDWTEDAAAARRIDRRSAREINLLRAMSWSMFSVLAFTVLFVVLLLTDNVFLGPEWILIGPVLVFLAVWLGGSLFGAGDDGR</sequence>
<keyword evidence="1" id="KW-0812">Transmembrane</keyword>
<keyword evidence="1" id="KW-1133">Transmembrane helix</keyword>
<feature type="transmembrane region" description="Helical" evidence="1">
    <location>
        <begin position="209"/>
        <end position="230"/>
    </location>
</feature>
<comment type="caution">
    <text evidence="3">The sequence shown here is derived from an EMBL/GenBank/DDBJ whole genome shotgun (WGS) entry which is preliminary data.</text>
</comment>
<evidence type="ECO:0000313" key="4">
    <source>
        <dbReference type="Proteomes" id="UP001052739"/>
    </source>
</evidence>
<feature type="transmembrane region" description="Helical" evidence="1">
    <location>
        <begin position="44"/>
        <end position="65"/>
    </location>
</feature>